<dbReference type="OrthoDB" id="162319at2"/>
<dbReference type="GeneID" id="89468185"/>
<evidence type="ECO:0000313" key="1">
    <source>
        <dbReference type="EMBL" id="KEF37990.1"/>
    </source>
</evidence>
<dbReference type="PATRIC" id="fig|1348973.3.peg.2657"/>
<reference evidence="1 2" key="1">
    <citation type="submission" date="2014-04" db="EMBL/GenBank/DDBJ databases">
        <title>Draft genome sequence of Bacillus azotoformans MEV2011, a (co-) denitrifying strain unable to grow in the presence of oxygen.</title>
        <authorList>
            <person name="Nielsen M."/>
            <person name="Schreiber L."/>
            <person name="Finster K."/>
            <person name="Schramm A."/>
        </authorList>
    </citation>
    <scope>NUCLEOTIDE SEQUENCE [LARGE SCALE GENOMIC DNA]</scope>
    <source>
        <strain evidence="1 2">MEV2011</strain>
    </source>
</reference>
<organism evidence="1 2">
    <name type="scientific">Schinkia azotoformans MEV2011</name>
    <dbReference type="NCBI Taxonomy" id="1348973"/>
    <lineage>
        <taxon>Bacteria</taxon>
        <taxon>Bacillati</taxon>
        <taxon>Bacillota</taxon>
        <taxon>Bacilli</taxon>
        <taxon>Bacillales</taxon>
        <taxon>Bacillaceae</taxon>
        <taxon>Calidifontibacillus/Schinkia group</taxon>
        <taxon>Schinkia</taxon>
    </lineage>
</organism>
<dbReference type="RefSeq" id="WP_003329677.1">
    <property type="nucleotide sequence ID" value="NZ_JJRY01000010.1"/>
</dbReference>
<dbReference type="Proteomes" id="UP000027936">
    <property type="component" value="Unassembled WGS sequence"/>
</dbReference>
<dbReference type="Gene3D" id="3.30.70.1060">
    <property type="entry name" value="Dimeric alpha+beta barrel"/>
    <property type="match status" value="1"/>
</dbReference>
<proteinExistence type="predicted"/>
<comment type="caution">
    <text evidence="1">The sequence shown here is derived from an EMBL/GenBank/DDBJ whole genome shotgun (WGS) entry which is preliminary data.</text>
</comment>
<name>A0A072NXM2_SCHAZ</name>
<sequence>MKIVGLYTRGKSWIEGKPHTEQGLVPHRDYLVEHFGDSIIAIGPFMNHTGGLFIFEAESIEKIEDIIFNDPAILEEKFEVKLYPWEPLIGIFNQ</sequence>
<protein>
    <recommendedName>
        <fullName evidence="3">YCII-related domain-containing protein</fullName>
    </recommendedName>
</protein>
<evidence type="ECO:0000313" key="2">
    <source>
        <dbReference type="Proteomes" id="UP000027936"/>
    </source>
</evidence>
<dbReference type="InterPro" id="IPR011008">
    <property type="entry name" value="Dimeric_a/b-barrel"/>
</dbReference>
<dbReference type="AlphaFoldDB" id="A0A072NXM2"/>
<gene>
    <name evidence="1" type="ORF">M670_02747</name>
</gene>
<dbReference type="EMBL" id="JJRY01000010">
    <property type="protein sequence ID" value="KEF37990.1"/>
    <property type="molecule type" value="Genomic_DNA"/>
</dbReference>
<accession>A0A072NXM2</accession>
<evidence type="ECO:0008006" key="3">
    <source>
        <dbReference type="Google" id="ProtNLM"/>
    </source>
</evidence>
<dbReference type="SUPFAM" id="SSF54909">
    <property type="entry name" value="Dimeric alpha+beta barrel"/>
    <property type="match status" value="1"/>
</dbReference>